<evidence type="ECO:0000313" key="6">
    <source>
        <dbReference type="EMBL" id="TPG11197.1"/>
    </source>
</evidence>
<keyword evidence="1 4" id="KW-0663">Pyridoxal phosphate</keyword>
<keyword evidence="6" id="KW-0032">Aminotransferase</keyword>
<dbReference type="EMBL" id="RCZO01000001">
    <property type="protein sequence ID" value="TPG11197.1"/>
    <property type="molecule type" value="Genomic_DNA"/>
</dbReference>
<dbReference type="InterPro" id="IPR000653">
    <property type="entry name" value="DegT/StrS_aminotransferase"/>
</dbReference>
<dbReference type="GO" id="GO:0019180">
    <property type="term" value="F:dTDP-4-amino-4,6-dideoxygalactose transaminase activity"/>
    <property type="evidence" value="ECO:0007669"/>
    <property type="project" value="UniProtKB-EC"/>
</dbReference>
<protein>
    <submittedName>
        <fullName evidence="6">dTDP-4-amino-4,6-dideoxygalactose transaminase</fullName>
        <ecNumber evidence="6">2.6.1.59</ecNumber>
    </submittedName>
</protein>
<dbReference type="Pfam" id="PF01041">
    <property type="entry name" value="DegT_DnrJ_EryC1"/>
    <property type="match status" value="1"/>
</dbReference>
<gene>
    <name evidence="6" type="ORF">EAH88_01195</name>
</gene>
<comment type="caution">
    <text evidence="6">The sequence shown here is derived from an EMBL/GenBank/DDBJ whole genome shotgun (WGS) entry which is preliminary data.</text>
</comment>
<dbReference type="PIRSF" id="PIRSF000390">
    <property type="entry name" value="PLP_StrS"/>
    <property type="match status" value="1"/>
</dbReference>
<accession>A0A502CDF5</accession>
<dbReference type="RefSeq" id="WP_140648409.1">
    <property type="nucleotide sequence ID" value="NZ_RCZO01000001.1"/>
</dbReference>
<sequence length="376" mass="41016">MNIPFNRPFLVGSEIENIRQAHANGHLSGDGPYTKRCNAWLEANIGCEKALLTHSCTAALEMAAILLDLKPGDEVIMPSFTFVSTANAFVLRGAIPVFVDIRPDTLNIDENLIEAAITTRTKAICVVHYAGVACEMDPIMAIAQRRGLKVVEDAAQGIFSTYKGRPLGSIGDLAALSFHETKNVISGEGGALLINDPALVERAEIIREKGTNRSRFFRGQVDKYTWVDIGSSYLPSELIAAFLAAQLDHAGEITARRLAIWDRYHAWAAPLEASGIVRRPVIPANCTHNAHMYYLLLAGLEERTAFIERMKAAGIGTVFHYIPLHSSPAGEQFARTPGPMPHTDTASARLVRLPFWVGLEDQLDQVTATATTILST</sequence>
<dbReference type="CDD" id="cd00616">
    <property type="entry name" value="AHBA_syn"/>
    <property type="match status" value="1"/>
</dbReference>
<dbReference type="Proteomes" id="UP000319486">
    <property type="component" value="Unassembled WGS sequence"/>
</dbReference>
<evidence type="ECO:0000256" key="4">
    <source>
        <dbReference type="PIRSR" id="PIRSR000390-2"/>
    </source>
</evidence>
<name>A0A502CDF5_9GAMM</name>
<keyword evidence="7" id="KW-1185">Reference proteome</keyword>
<dbReference type="SUPFAM" id="SSF53383">
    <property type="entry name" value="PLP-dependent transferases"/>
    <property type="match status" value="1"/>
</dbReference>
<evidence type="ECO:0000313" key="7">
    <source>
        <dbReference type="Proteomes" id="UP000319486"/>
    </source>
</evidence>
<dbReference type="PANTHER" id="PTHR30244">
    <property type="entry name" value="TRANSAMINASE"/>
    <property type="match status" value="1"/>
</dbReference>
<dbReference type="NCBIfam" id="NF008687">
    <property type="entry name" value="PRK11706.1"/>
    <property type="match status" value="1"/>
</dbReference>
<dbReference type="InterPro" id="IPR015424">
    <property type="entry name" value="PyrdxlP-dep_Trfase"/>
</dbReference>
<proteinExistence type="inferred from homology"/>
<dbReference type="Gene3D" id="3.40.640.10">
    <property type="entry name" value="Type I PLP-dependent aspartate aminotransferase-like (Major domain)"/>
    <property type="match status" value="1"/>
</dbReference>
<feature type="active site" description="Proton acceptor" evidence="3">
    <location>
        <position position="182"/>
    </location>
</feature>
<evidence type="ECO:0000256" key="3">
    <source>
        <dbReference type="PIRSR" id="PIRSR000390-1"/>
    </source>
</evidence>
<organism evidence="6 7">
    <name type="scientific">Rhodanobacter glycinis</name>
    <dbReference type="NCBI Taxonomy" id="582702"/>
    <lineage>
        <taxon>Bacteria</taxon>
        <taxon>Pseudomonadati</taxon>
        <taxon>Pseudomonadota</taxon>
        <taxon>Gammaproteobacteria</taxon>
        <taxon>Lysobacterales</taxon>
        <taxon>Rhodanobacteraceae</taxon>
        <taxon>Rhodanobacter</taxon>
    </lineage>
</organism>
<evidence type="ECO:0000256" key="2">
    <source>
        <dbReference type="ARBA" id="ARBA00037999"/>
    </source>
</evidence>
<dbReference type="InterPro" id="IPR015421">
    <property type="entry name" value="PyrdxlP-dep_Trfase_major"/>
</dbReference>
<dbReference type="AlphaFoldDB" id="A0A502CDF5"/>
<reference evidence="6 7" key="1">
    <citation type="journal article" date="2019" name="Environ. Microbiol.">
        <title>Species interactions and distinct microbial communities in high Arctic permafrost affected cryosols are associated with the CH4 and CO2 gas fluxes.</title>
        <authorList>
            <person name="Altshuler I."/>
            <person name="Hamel J."/>
            <person name="Turney S."/>
            <person name="Magnuson E."/>
            <person name="Levesque R."/>
            <person name="Greer C."/>
            <person name="Whyte L.G."/>
        </authorList>
    </citation>
    <scope>NUCLEOTIDE SEQUENCE [LARGE SCALE GENOMIC DNA]</scope>
    <source>
        <strain evidence="6 7">S13Y</strain>
    </source>
</reference>
<dbReference type="GO" id="GO:0030170">
    <property type="term" value="F:pyridoxal phosphate binding"/>
    <property type="evidence" value="ECO:0007669"/>
    <property type="project" value="TreeGrafter"/>
</dbReference>
<feature type="modified residue" description="N6-(pyridoxal phosphate)lysine" evidence="4">
    <location>
        <position position="182"/>
    </location>
</feature>
<keyword evidence="6" id="KW-0808">Transferase</keyword>
<dbReference type="FunFam" id="3.40.640.10:FF:000037">
    <property type="entry name" value="dTDP-4-amino-4,6-dideoxygalactose transaminase"/>
    <property type="match status" value="1"/>
</dbReference>
<comment type="similarity">
    <text evidence="2 5">Belongs to the DegT/DnrJ/EryC1 family.</text>
</comment>
<dbReference type="PANTHER" id="PTHR30244:SF34">
    <property type="entry name" value="DTDP-4-AMINO-4,6-DIDEOXYGALACTOSE TRANSAMINASE"/>
    <property type="match status" value="1"/>
</dbReference>
<dbReference type="NCBIfam" id="TIGR02379">
    <property type="entry name" value="ECA_wecE"/>
    <property type="match status" value="1"/>
</dbReference>
<dbReference type="GO" id="GO:0000271">
    <property type="term" value="P:polysaccharide biosynthetic process"/>
    <property type="evidence" value="ECO:0007669"/>
    <property type="project" value="TreeGrafter"/>
</dbReference>
<evidence type="ECO:0000256" key="1">
    <source>
        <dbReference type="ARBA" id="ARBA00022898"/>
    </source>
</evidence>
<evidence type="ECO:0000256" key="5">
    <source>
        <dbReference type="RuleBase" id="RU004508"/>
    </source>
</evidence>
<dbReference type="InterPro" id="IPR012749">
    <property type="entry name" value="WecE-like"/>
</dbReference>
<dbReference type="EC" id="2.6.1.59" evidence="6"/>